<gene>
    <name evidence="4" type="ORF">LZC95_12925</name>
</gene>
<evidence type="ECO:0000313" key="5">
    <source>
        <dbReference type="Proteomes" id="UP001379533"/>
    </source>
</evidence>
<keyword evidence="5" id="KW-1185">Reference proteome</keyword>
<sequence length="330" mass="34248">MRDFQTFFARGAGAVLAVCLLGTGEPLYAQSAGGPGGGAASERIRNADPPRGGPAFEHAQAAWGRGDFDVAEQQFAEALEQGGLPRKDVLKAHVYLGAARAVLGKRDRALAAFRIAATLDPSFKVPSEAGKKATLIADTARRQRSQPVTLQAEAPADVGVGRPFRVEVSLVGSQSPITRVVLAVGDSATSSYRTEQAASAHVAFDVPGRIATDGAALLVRVSGLDARGNEWVSSESNVRVETETQGPTPLPIASVPPPLTNESAKSSAFRVSAAPATKDDHDSKSGGFWSSPWPYIIGGAVLAGAGAGAYFLLRPSDDVTVAPVQVQAIR</sequence>
<keyword evidence="3" id="KW-1133">Transmembrane helix</keyword>
<evidence type="ECO:0000256" key="1">
    <source>
        <dbReference type="PROSITE-ProRule" id="PRU00339"/>
    </source>
</evidence>
<accession>A0ABZ2KLA3</accession>
<dbReference type="PROSITE" id="PS50005">
    <property type="entry name" value="TPR"/>
    <property type="match status" value="1"/>
</dbReference>
<feature type="compositionally biased region" description="Pro residues" evidence="2">
    <location>
        <begin position="248"/>
        <end position="259"/>
    </location>
</feature>
<feature type="transmembrane region" description="Helical" evidence="3">
    <location>
        <begin position="293"/>
        <end position="313"/>
    </location>
</feature>
<dbReference type="InterPro" id="IPR011990">
    <property type="entry name" value="TPR-like_helical_dom_sf"/>
</dbReference>
<dbReference type="SUPFAM" id="SSF48452">
    <property type="entry name" value="TPR-like"/>
    <property type="match status" value="1"/>
</dbReference>
<name>A0ABZ2KLA3_9BACT</name>
<dbReference type="RefSeq" id="WP_394848353.1">
    <property type="nucleotide sequence ID" value="NZ_CP089982.1"/>
</dbReference>
<dbReference type="EMBL" id="CP089982">
    <property type="protein sequence ID" value="WXA97734.1"/>
    <property type="molecule type" value="Genomic_DNA"/>
</dbReference>
<evidence type="ECO:0000256" key="2">
    <source>
        <dbReference type="SAM" id="MobiDB-lite"/>
    </source>
</evidence>
<feature type="region of interest" description="Disordered" evidence="2">
    <location>
        <begin position="235"/>
        <end position="285"/>
    </location>
</feature>
<dbReference type="InterPro" id="IPR019734">
    <property type="entry name" value="TPR_rpt"/>
</dbReference>
<keyword evidence="3" id="KW-0472">Membrane</keyword>
<evidence type="ECO:0000256" key="3">
    <source>
        <dbReference type="SAM" id="Phobius"/>
    </source>
</evidence>
<reference evidence="4 5" key="1">
    <citation type="submission" date="2021-12" db="EMBL/GenBank/DDBJ databases">
        <title>Discovery of the Pendulisporaceae a myxobacterial family with distinct sporulation behavior and unique specialized metabolism.</title>
        <authorList>
            <person name="Garcia R."/>
            <person name="Popoff A."/>
            <person name="Bader C.D."/>
            <person name="Loehr J."/>
            <person name="Walesch S."/>
            <person name="Walt C."/>
            <person name="Boldt J."/>
            <person name="Bunk B."/>
            <person name="Haeckl F.J.F.P.J."/>
            <person name="Gunesch A.P."/>
            <person name="Birkelbach J."/>
            <person name="Nuebel U."/>
            <person name="Pietschmann T."/>
            <person name="Bach T."/>
            <person name="Mueller R."/>
        </authorList>
    </citation>
    <scope>NUCLEOTIDE SEQUENCE [LARGE SCALE GENOMIC DNA]</scope>
    <source>
        <strain evidence="4 5">MSr12523</strain>
    </source>
</reference>
<organism evidence="4 5">
    <name type="scientific">Pendulispora brunnea</name>
    <dbReference type="NCBI Taxonomy" id="2905690"/>
    <lineage>
        <taxon>Bacteria</taxon>
        <taxon>Pseudomonadati</taxon>
        <taxon>Myxococcota</taxon>
        <taxon>Myxococcia</taxon>
        <taxon>Myxococcales</taxon>
        <taxon>Sorangiineae</taxon>
        <taxon>Pendulisporaceae</taxon>
        <taxon>Pendulispora</taxon>
    </lineage>
</organism>
<dbReference type="Proteomes" id="UP001379533">
    <property type="component" value="Chromosome"/>
</dbReference>
<evidence type="ECO:0000313" key="4">
    <source>
        <dbReference type="EMBL" id="WXA97734.1"/>
    </source>
</evidence>
<keyword evidence="3" id="KW-0812">Transmembrane</keyword>
<feature type="repeat" description="TPR" evidence="1">
    <location>
        <begin position="90"/>
        <end position="123"/>
    </location>
</feature>
<keyword evidence="1" id="KW-0802">TPR repeat</keyword>
<protein>
    <recommendedName>
        <fullName evidence="6">Tetratricopeptide repeat protein</fullName>
    </recommendedName>
</protein>
<dbReference type="Gene3D" id="1.25.40.10">
    <property type="entry name" value="Tetratricopeptide repeat domain"/>
    <property type="match status" value="1"/>
</dbReference>
<evidence type="ECO:0008006" key="6">
    <source>
        <dbReference type="Google" id="ProtNLM"/>
    </source>
</evidence>
<proteinExistence type="predicted"/>
<feature type="compositionally biased region" description="Polar residues" evidence="2">
    <location>
        <begin position="235"/>
        <end position="247"/>
    </location>
</feature>